<evidence type="ECO:0000256" key="2">
    <source>
        <dbReference type="PIRNR" id="PIRNR009303"/>
    </source>
</evidence>
<dbReference type="InterPro" id="IPR007268">
    <property type="entry name" value="Rad9/Ddc1"/>
</dbReference>
<dbReference type="PANTHER" id="PTHR15237:SF0">
    <property type="entry name" value="CELL CYCLE CHECKPOINT CONTROL PROTEIN"/>
    <property type="match status" value="1"/>
</dbReference>
<keyword evidence="2" id="KW-0227">DNA damage</keyword>
<dbReference type="VEuPathDB" id="FungiDB:TAPDE_004662"/>
<dbReference type="eggNOG" id="KOG2810">
    <property type="taxonomic scope" value="Eukaryota"/>
</dbReference>
<name>R4XEN9_TAPDE</name>
<gene>
    <name evidence="4" type="ORF">TAPDE_004662</name>
</gene>
<keyword evidence="5" id="KW-1185">Reference proteome</keyword>
<evidence type="ECO:0000256" key="1">
    <source>
        <dbReference type="ARBA" id="ARBA00008494"/>
    </source>
</evidence>
<dbReference type="STRING" id="1097556.R4XEN9"/>
<dbReference type="SUPFAM" id="SSF55979">
    <property type="entry name" value="DNA clamp"/>
    <property type="match status" value="1"/>
</dbReference>
<comment type="function">
    <text evidence="2">Acts in DNA repair and mutagenesis. Involved in promoting resistance to ionizing radiation and UV light, as well as regulating cell cycle progression after irradiation.</text>
</comment>
<accession>R4XEN9</accession>
<dbReference type="OrthoDB" id="60092at2759"/>
<dbReference type="PIRSF" id="PIRSF009303">
    <property type="entry name" value="Cell_cycle_RAD9"/>
    <property type="match status" value="1"/>
</dbReference>
<dbReference type="GO" id="GO:0071479">
    <property type="term" value="P:cellular response to ionizing radiation"/>
    <property type="evidence" value="ECO:0007669"/>
    <property type="project" value="TreeGrafter"/>
</dbReference>
<dbReference type="GO" id="GO:0030896">
    <property type="term" value="C:checkpoint clamp complex"/>
    <property type="evidence" value="ECO:0007669"/>
    <property type="project" value="UniProtKB-UniRule"/>
</dbReference>
<feature type="compositionally biased region" description="Basic and acidic residues" evidence="3">
    <location>
        <begin position="383"/>
        <end position="407"/>
    </location>
</feature>
<dbReference type="Proteomes" id="UP000013776">
    <property type="component" value="Unassembled WGS sequence"/>
</dbReference>
<sequence>MNATIPGSSLRDFSRVLSCFSKFADDVAIDVKPGKLQLSTLNTSKSAFVLVTLNAARFERFEYLPVYKRPSRASLSSSTARDESEEAGLRCRVQLRALLSIFRPRNIDSKDGRDGAVEKCELKLLHPSEDGSECQLLVRLVCRHGVRKTYKLQYETTTTMHAVVDRTMNHNRFSMPARALKDVMDHFAPRAEEVTLAMDEGNLLLTSFTEGVSSDKEVLKQPVHTSICIDAKEFDGMEVDDGDQITFGVREFKAFGQLCDLLGAQVNVSYRAAGAPLLMEFEKDGFMGEFVVATTDDGGRGVSKAAVEPRRQYQARTIEKPSGQRDADRTLEEVPRGDHPQHDSPMQVSHHEQSPRRQQEPPHEHEHEETALFNPDPDDEDESLTRPHDRTHESNRGDILQAEHEDSERDEMELYADNTDLFGEEELGPTQTQRHRGHRGLFD</sequence>
<evidence type="ECO:0000256" key="3">
    <source>
        <dbReference type="SAM" id="MobiDB-lite"/>
    </source>
</evidence>
<organism evidence="4 5">
    <name type="scientific">Taphrina deformans (strain PYCC 5710 / ATCC 11124 / CBS 356.35 / IMI 108563 / JCM 9778 / NBRC 8474)</name>
    <name type="common">Peach leaf curl fungus</name>
    <name type="synonym">Lalaria deformans</name>
    <dbReference type="NCBI Taxonomy" id="1097556"/>
    <lineage>
        <taxon>Eukaryota</taxon>
        <taxon>Fungi</taxon>
        <taxon>Dikarya</taxon>
        <taxon>Ascomycota</taxon>
        <taxon>Taphrinomycotina</taxon>
        <taxon>Taphrinomycetes</taxon>
        <taxon>Taphrinales</taxon>
        <taxon>Taphrinaceae</taxon>
        <taxon>Taphrina</taxon>
    </lineage>
</organism>
<dbReference type="GO" id="GO:0006281">
    <property type="term" value="P:DNA repair"/>
    <property type="evidence" value="ECO:0007669"/>
    <property type="project" value="UniProtKB-UniRule"/>
</dbReference>
<evidence type="ECO:0000313" key="5">
    <source>
        <dbReference type="Proteomes" id="UP000013776"/>
    </source>
</evidence>
<dbReference type="Pfam" id="PF04139">
    <property type="entry name" value="Rad9"/>
    <property type="match status" value="1"/>
</dbReference>
<dbReference type="PANTHER" id="PTHR15237">
    <property type="entry name" value="DNA REPAIR PROTEIN RAD9"/>
    <property type="match status" value="1"/>
</dbReference>
<dbReference type="Gene3D" id="3.70.10.10">
    <property type="match status" value="1"/>
</dbReference>
<protein>
    <recommendedName>
        <fullName evidence="2">DNA repair protein rad9</fullName>
    </recommendedName>
</protein>
<feature type="compositionally biased region" description="Basic and acidic residues" evidence="3">
    <location>
        <begin position="307"/>
        <end position="342"/>
    </location>
</feature>
<feature type="compositionally biased region" description="Basic and acidic residues" evidence="3">
    <location>
        <begin position="349"/>
        <end position="370"/>
    </location>
</feature>
<dbReference type="AlphaFoldDB" id="R4XEN9"/>
<evidence type="ECO:0000313" key="4">
    <source>
        <dbReference type="EMBL" id="CCG84241.1"/>
    </source>
</evidence>
<dbReference type="InterPro" id="IPR046938">
    <property type="entry name" value="DNA_clamp_sf"/>
</dbReference>
<feature type="region of interest" description="Disordered" evidence="3">
    <location>
        <begin position="295"/>
        <end position="443"/>
    </location>
</feature>
<dbReference type="GO" id="GO:0000076">
    <property type="term" value="P:DNA replication checkpoint signaling"/>
    <property type="evidence" value="ECO:0007669"/>
    <property type="project" value="TreeGrafter"/>
</dbReference>
<dbReference type="EMBL" id="CAHR02000215">
    <property type="protein sequence ID" value="CCG84241.1"/>
    <property type="molecule type" value="Genomic_DNA"/>
</dbReference>
<comment type="caution">
    <text evidence="4">The sequence shown here is derived from an EMBL/GenBank/DDBJ whole genome shotgun (WGS) entry which is preliminary data.</text>
</comment>
<dbReference type="InterPro" id="IPR026584">
    <property type="entry name" value="Rad9"/>
</dbReference>
<feature type="compositionally biased region" description="Basic residues" evidence="3">
    <location>
        <begin position="433"/>
        <end position="443"/>
    </location>
</feature>
<proteinExistence type="inferred from homology"/>
<reference evidence="4 5" key="1">
    <citation type="journal article" date="2013" name="MBio">
        <title>Genome sequencing of the plant pathogen Taphrina deformans, the causal agent of peach leaf curl.</title>
        <authorList>
            <person name="Cisse O.H."/>
            <person name="Almeida J.M.G.C.F."/>
            <person name="Fonseca A."/>
            <person name="Kumar A.A."/>
            <person name="Salojaervi J."/>
            <person name="Overmyer K."/>
            <person name="Hauser P.M."/>
            <person name="Pagni M."/>
        </authorList>
    </citation>
    <scope>NUCLEOTIDE SEQUENCE [LARGE SCALE GENOMIC DNA]</scope>
    <source>
        <strain evidence="5">PYCC 5710 / ATCC 11124 / CBS 356.35 / IMI 108563 / JCM 9778 / NBRC 8474</strain>
    </source>
</reference>
<dbReference type="GO" id="GO:0031573">
    <property type="term" value="P:mitotic intra-S DNA damage checkpoint signaling"/>
    <property type="evidence" value="ECO:0007669"/>
    <property type="project" value="TreeGrafter"/>
</dbReference>
<comment type="similarity">
    <text evidence="1 2">Belongs to the rad9 family.</text>
</comment>